<dbReference type="Gene3D" id="1.20.120.1240">
    <property type="entry name" value="Dynamin, middle domain"/>
    <property type="match status" value="1"/>
</dbReference>
<name>A0A2S2NZJ5_SCHGA</name>
<dbReference type="Pfam" id="PF02212">
    <property type="entry name" value="GED"/>
    <property type="match status" value="1"/>
</dbReference>
<accession>A0A2S2NZJ5</accession>
<dbReference type="InterPro" id="IPR020850">
    <property type="entry name" value="GED_dom"/>
</dbReference>
<gene>
    <name evidence="2" type="ORF">g.9787</name>
</gene>
<feature type="domain" description="GED" evidence="1">
    <location>
        <begin position="44"/>
        <end position="137"/>
    </location>
</feature>
<protein>
    <recommendedName>
        <fullName evidence="1">GED domain-containing protein</fullName>
    </recommendedName>
</protein>
<organism evidence="2">
    <name type="scientific">Schizaphis graminum</name>
    <name type="common">Green bug aphid</name>
    <dbReference type="NCBI Taxonomy" id="13262"/>
    <lineage>
        <taxon>Eukaryota</taxon>
        <taxon>Metazoa</taxon>
        <taxon>Ecdysozoa</taxon>
        <taxon>Arthropoda</taxon>
        <taxon>Hexapoda</taxon>
        <taxon>Insecta</taxon>
        <taxon>Pterygota</taxon>
        <taxon>Neoptera</taxon>
        <taxon>Paraneoptera</taxon>
        <taxon>Hemiptera</taxon>
        <taxon>Sternorrhyncha</taxon>
        <taxon>Aphidomorpha</taxon>
        <taxon>Aphidoidea</taxon>
        <taxon>Aphididae</taxon>
        <taxon>Aphidini</taxon>
        <taxon>Schizaphis</taxon>
    </lineage>
</organism>
<dbReference type="GO" id="GO:0003924">
    <property type="term" value="F:GTPase activity"/>
    <property type="evidence" value="ECO:0007669"/>
    <property type="project" value="InterPro"/>
</dbReference>
<reference evidence="2" key="1">
    <citation type="submission" date="2018-04" db="EMBL/GenBank/DDBJ databases">
        <title>Transcriptome of Schizaphis graminum biotype I.</title>
        <authorList>
            <person name="Scully E.D."/>
            <person name="Geib S.M."/>
            <person name="Palmer N.A."/>
            <person name="Koch K."/>
            <person name="Bradshaw J."/>
            <person name="Heng-Moss T."/>
            <person name="Sarath G."/>
        </authorList>
    </citation>
    <scope>NUCLEOTIDE SEQUENCE</scope>
</reference>
<evidence type="ECO:0000259" key="1">
    <source>
        <dbReference type="PROSITE" id="PS51388"/>
    </source>
</evidence>
<proteinExistence type="predicted"/>
<sequence>MPLFPIPDRMSQIERLKMVRIQMFNQLLTGLNYEESPQELPEQIKLHKYLCQCYFEYIRKIVRDFVPKRISHKMINSFIKDLDKRLNEEIFQTCLREENIGEILSEHESIEKNRKDIEIKLGAIKSAIKTMVDIQYF</sequence>
<dbReference type="EMBL" id="GGMR01010042">
    <property type="protein sequence ID" value="MBY22661.1"/>
    <property type="molecule type" value="Transcribed_RNA"/>
</dbReference>
<dbReference type="AlphaFoldDB" id="A0A2S2NZJ5"/>
<dbReference type="PROSITE" id="PS51388">
    <property type="entry name" value="GED"/>
    <property type="match status" value="1"/>
</dbReference>
<dbReference type="InterPro" id="IPR003130">
    <property type="entry name" value="GED"/>
</dbReference>
<evidence type="ECO:0000313" key="2">
    <source>
        <dbReference type="EMBL" id="MBY22661.1"/>
    </source>
</evidence>
<dbReference type="GO" id="GO:0005525">
    <property type="term" value="F:GTP binding"/>
    <property type="evidence" value="ECO:0007669"/>
    <property type="project" value="InterPro"/>
</dbReference>